<comment type="similarity">
    <text evidence="1 5 6">Belongs to the universal ribosomal protein uS9 family.</text>
</comment>
<keyword evidence="3 5" id="KW-0687">Ribonucleoprotein</keyword>
<dbReference type="InterPro" id="IPR000754">
    <property type="entry name" value="Ribosomal_uS9"/>
</dbReference>
<dbReference type="Pfam" id="PF00380">
    <property type="entry name" value="Ribosomal_S9"/>
    <property type="match status" value="1"/>
</dbReference>
<reference evidence="9" key="2">
    <citation type="submission" date="2011-03" db="EMBL/GenBank/DDBJ databases">
        <title>The complete genome of Hippea maritima DSM 10411.</title>
        <authorList>
            <consortium name="US DOE Joint Genome Institute (JGI-PGF)"/>
            <person name="Lucas S."/>
            <person name="Copeland A."/>
            <person name="Lapidus A."/>
            <person name="Bruce D."/>
            <person name="Goodwin L."/>
            <person name="Pitluck S."/>
            <person name="Peters L."/>
            <person name="Kyrpides N."/>
            <person name="Mavromatis K."/>
            <person name="Pagani I."/>
            <person name="Ivanova N."/>
            <person name="Mikhailova N."/>
            <person name="Lu M."/>
            <person name="Detter J.C."/>
            <person name="Tapia R."/>
            <person name="Han C."/>
            <person name="Land M."/>
            <person name="Hauser L."/>
            <person name="Markowitz V."/>
            <person name="Cheng J.-F."/>
            <person name="Hugenholtz P."/>
            <person name="Woyke T."/>
            <person name="Wu D."/>
            <person name="Spring S."/>
            <person name="Schroeder M."/>
            <person name="Brambilla E."/>
            <person name="Klenk H.-P."/>
            <person name="Eisen J.A."/>
        </authorList>
    </citation>
    <scope>NUCLEOTIDE SEQUENCE [LARGE SCALE GENOMIC DNA]</scope>
    <source>
        <strain evidence="9">ATCC 700847 / DSM 10411 / MH2</strain>
    </source>
</reference>
<keyword evidence="2 5" id="KW-0689">Ribosomal protein</keyword>
<organism evidence="8 9">
    <name type="scientific">Hippea maritima (strain ATCC 700847 / DSM 10411 / MH2)</name>
    <dbReference type="NCBI Taxonomy" id="760142"/>
    <lineage>
        <taxon>Bacteria</taxon>
        <taxon>Pseudomonadati</taxon>
        <taxon>Campylobacterota</taxon>
        <taxon>Desulfurellia</taxon>
        <taxon>Desulfurellales</taxon>
        <taxon>Hippeaceae</taxon>
        <taxon>Hippea</taxon>
    </lineage>
</organism>
<dbReference type="GO" id="GO:0006412">
    <property type="term" value="P:translation"/>
    <property type="evidence" value="ECO:0007669"/>
    <property type="project" value="UniProtKB-UniRule"/>
</dbReference>
<dbReference type="STRING" id="760142.Hipma_0209"/>
<dbReference type="GO" id="GO:0003735">
    <property type="term" value="F:structural constituent of ribosome"/>
    <property type="evidence" value="ECO:0007669"/>
    <property type="project" value="InterPro"/>
</dbReference>
<evidence type="ECO:0000256" key="4">
    <source>
        <dbReference type="ARBA" id="ARBA00035259"/>
    </source>
</evidence>
<dbReference type="AlphaFoldDB" id="F2LXK0"/>
<dbReference type="InterPro" id="IPR020574">
    <property type="entry name" value="Ribosomal_uS9_CS"/>
</dbReference>
<dbReference type="HOGENOM" id="CLU_046483_2_1_7"/>
<evidence type="ECO:0000256" key="3">
    <source>
        <dbReference type="ARBA" id="ARBA00023274"/>
    </source>
</evidence>
<gene>
    <name evidence="5" type="primary">rpsI</name>
    <name evidence="8" type="ordered locus">Hipma_0209</name>
</gene>
<dbReference type="eggNOG" id="COG0103">
    <property type="taxonomic scope" value="Bacteria"/>
</dbReference>
<dbReference type="KEGG" id="hmr:Hipma_0209"/>
<dbReference type="EMBL" id="CP002606">
    <property type="protein sequence ID" value="AEA33186.1"/>
    <property type="molecule type" value="Genomic_DNA"/>
</dbReference>
<dbReference type="SUPFAM" id="SSF54211">
    <property type="entry name" value="Ribosomal protein S5 domain 2-like"/>
    <property type="match status" value="1"/>
</dbReference>
<evidence type="ECO:0000313" key="9">
    <source>
        <dbReference type="Proteomes" id="UP000008139"/>
    </source>
</evidence>
<keyword evidence="9" id="KW-1185">Reference proteome</keyword>
<dbReference type="NCBIfam" id="NF001099">
    <property type="entry name" value="PRK00132.1"/>
    <property type="match status" value="1"/>
</dbReference>
<evidence type="ECO:0000256" key="5">
    <source>
        <dbReference type="HAMAP-Rule" id="MF_00532"/>
    </source>
</evidence>
<name>F2LXK0_HIPMA</name>
<dbReference type="FunFam" id="3.30.230.10:FF:000001">
    <property type="entry name" value="30S ribosomal protein S9"/>
    <property type="match status" value="1"/>
</dbReference>
<accession>F2LXK0</accession>
<dbReference type="PANTHER" id="PTHR21569:SF1">
    <property type="entry name" value="SMALL RIBOSOMAL SUBUNIT PROTEIN US9M"/>
    <property type="match status" value="1"/>
</dbReference>
<dbReference type="InterPro" id="IPR014721">
    <property type="entry name" value="Ribsml_uS5_D2-typ_fold_subgr"/>
</dbReference>
<dbReference type="InterPro" id="IPR020568">
    <property type="entry name" value="Ribosomal_Su5_D2-typ_SF"/>
</dbReference>
<dbReference type="OrthoDB" id="9803965at2"/>
<dbReference type="Proteomes" id="UP000008139">
    <property type="component" value="Chromosome"/>
</dbReference>
<dbReference type="GO" id="GO:0003723">
    <property type="term" value="F:RNA binding"/>
    <property type="evidence" value="ECO:0007669"/>
    <property type="project" value="TreeGrafter"/>
</dbReference>
<feature type="region of interest" description="Disordered" evidence="7">
    <location>
        <begin position="108"/>
        <end position="129"/>
    </location>
</feature>
<dbReference type="HAMAP" id="MF_00532_B">
    <property type="entry name" value="Ribosomal_uS9_B"/>
    <property type="match status" value="1"/>
</dbReference>
<protein>
    <recommendedName>
        <fullName evidence="4 5">Small ribosomal subunit protein uS9</fullName>
    </recommendedName>
</protein>
<reference evidence="8 9" key="1">
    <citation type="journal article" date="2011" name="Stand. Genomic Sci.">
        <title>Complete genome sequence of the thermophilic sulfur-reducer Hippea maritima type strain (MH(2)).</title>
        <authorList>
            <person name="Huntemann M."/>
            <person name="Lu M."/>
            <person name="Nolan M."/>
            <person name="Lapidus A."/>
            <person name="Lucas S."/>
            <person name="Hammon N."/>
            <person name="Deshpande S."/>
            <person name="Cheng J.F."/>
            <person name="Tapia R."/>
            <person name="Han C."/>
            <person name="Goodwin L."/>
            <person name="Pitluck S."/>
            <person name="Liolios K."/>
            <person name="Pagani I."/>
            <person name="Ivanova N."/>
            <person name="Ovchinikova G."/>
            <person name="Pati A."/>
            <person name="Chen A."/>
            <person name="Palaniappan K."/>
            <person name="Land M."/>
            <person name="Hauser L."/>
            <person name="Jeffries C.D."/>
            <person name="Detter J.C."/>
            <person name="Brambilla E.M."/>
            <person name="Rohde M."/>
            <person name="Spring S."/>
            <person name="Goker M."/>
            <person name="Woyke T."/>
            <person name="Bristow J."/>
            <person name="Eisen J.A."/>
            <person name="Markowitz V."/>
            <person name="Hugenholtz P."/>
            <person name="Kyrpides N.C."/>
            <person name="Klenk H.P."/>
            <person name="Mavromatis K."/>
        </authorList>
    </citation>
    <scope>NUCLEOTIDE SEQUENCE [LARGE SCALE GENOMIC DNA]</scope>
    <source>
        <strain evidence="9">ATCC 700847 / DSM 10411 / MH2</strain>
    </source>
</reference>
<dbReference type="FunCoup" id="F2LXK0">
    <property type="interactions" value="524"/>
</dbReference>
<dbReference type="PANTHER" id="PTHR21569">
    <property type="entry name" value="RIBOSOMAL PROTEIN S9"/>
    <property type="match status" value="1"/>
</dbReference>
<dbReference type="InParanoid" id="F2LXK0"/>
<dbReference type="InterPro" id="IPR023035">
    <property type="entry name" value="Ribosomal_uS9_bac/plastid"/>
</dbReference>
<dbReference type="GO" id="GO:0022627">
    <property type="term" value="C:cytosolic small ribosomal subunit"/>
    <property type="evidence" value="ECO:0007669"/>
    <property type="project" value="TreeGrafter"/>
</dbReference>
<dbReference type="Gene3D" id="3.30.230.10">
    <property type="match status" value="1"/>
</dbReference>
<evidence type="ECO:0000256" key="2">
    <source>
        <dbReference type="ARBA" id="ARBA00022980"/>
    </source>
</evidence>
<evidence type="ECO:0000256" key="6">
    <source>
        <dbReference type="RuleBase" id="RU003815"/>
    </source>
</evidence>
<sequence>MEKYYATGKRKTAVARVWVWQGEGNININKQTLDEYFGGLEEAKLKILYPLNLVGLNSKIDVYATVKGGGIMAQAEALRHGISKALVEYDPNLRATLKPLGLLSRDARAKERKKYGRKKARKSFQWSKR</sequence>
<feature type="compositionally biased region" description="Basic residues" evidence="7">
    <location>
        <begin position="110"/>
        <end position="129"/>
    </location>
</feature>
<evidence type="ECO:0000256" key="1">
    <source>
        <dbReference type="ARBA" id="ARBA00005251"/>
    </source>
</evidence>
<evidence type="ECO:0000313" key="8">
    <source>
        <dbReference type="EMBL" id="AEA33186.1"/>
    </source>
</evidence>
<dbReference type="RefSeq" id="WP_013681230.1">
    <property type="nucleotide sequence ID" value="NC_015318.1"/>
</dbReference>
<evidence type="ECO:0000256" key="7">
    <source>
        <dbReference type="SAM" id="MobiDB-lite"/>
    </source>
</evidence>
<dbReference type="PROSITE" id="PS00360">
    <property type="entry name" value="RIBOSOMAL_S9"/>
    <property type="match status" value="1"/>
</dbReference>
<proteinExistence type="inferred from homology"/>